<dbReference type="PANTHER" id="PTHR13710">
    <property type="entry name" value="DNA HELICASE RECQ FAMILY MEMBER"/>
    <property type="match status" value="1"/>
</dbReference>
<comment type="catalytic activity">
    <reaction evidence="15">
        <text>Couples ATP hydrolysis with the unwinding of duplex DNA by translocating in the 3'-5' direction.</text>
        <dbReference type="EC" id="5.6.2.4"/>
    </reaction>
</comment>
<keyword evidence="6" id="KW-0227">DNA damage</keyword>
<proteinExistence type="inferred from homology"/>
<dbReference type="InterPro" id="IPR010997">
    <property type="entry name" value="HRDC-like_sf"/>
</dbReference>
<dbReference type="InterPro" id="IPR032284">
    <property type="entry name" value="RecQ_Zn-bd"/>
</dbReference>
<evidence type="ECO:0000259" key="17">
    <source>
        <dbReference type="PROSITE" id="PS50967"/>
    </source>
</evidence>
<dbReference type="SMART" id="SM00487">
    <property type="entry name" value="DEXDc"/>
    <property type="match status" value="1"/>
</dbReference>
<evidence type="ECO:0000313" key="20">
    <source>
        <dbReference type="EMBL" id="KXB33403.1"/>
    </source>
</evidence>
<dbReference type="SUPFAM" id="SSF46785">
    <property type="entry name" value="Winged helix' DNA-binding domain"/>
    <property type="match status" value="1"/>
</dbReference>
<dbReference type="Gene3D" id="1.10.150.80">
    <property type="entry name" value="HRDC domain"/>
    <property type="match status" value="1"/>
</dbReference>
<dbReference type="NCBIfam" id="TIGR00614">
    <property type="entry name" value="recQ_fam"/>
    <property type="match status" value="1"/>
</dbReference>
<evidence type="ECO:0000256" key="10">
    <source>
        <dbReference type="ARBA" id="ARBA00022840"/>
    </source>
</evidence>
<dbReference type="SUPFAM" id="SSF47819">
    <property type="entry name" value="HRDC-like"/>
    <property type="match status" value="1"/>
</dbReference>
<dbReference type="GO" id="GO:0030894">
    <property type="term" value="C:replisome"/>
    <property type="evidence" value="ECO:0007669"/>
    <property type="project" value="TreeGrafter"/>
</dbReference>
<evidence type="ECO:0000256" key="12">
    <source>
        <dbReference type="ARBA" id="ARBA00023172"/>
    </source>
</evidence>
<evidence type="ECO:0000256" key="4">
    <source>
        <dbReference type="ARBA" id="ARBA00022723"/>
    </source>
</evidence>
<dbReference type="SUPFAM" id="SSF52540">
    <property type="entry name" value="P-loop containing nucleoside triphosphate hydrolases"/>
    <property type="match status" value="1"/>
</dbReference>
<evidence type="ECO:0000259" key="18">
    <source>
        <dbReference type="PROSITE" id="PS51192"/>
    </source>
</evidence>
<dbReference type="Pfam" id="PF09382">
    <property type="entry name" value="RQC"/>
    <property type="match status" value="1"/>
</dbReference>
<dbReference type="FunFam" id="3.40.50.300:FF:000296">
    <property type="entry name" value="ATP-dependent DNA helicase RecQ"/>
    <property type="match status" value="1"/>
</dbReference>
<dbReference type="AlphaFoldDB" id="A0A133XR25"/>
<dbReference type="InterPro" id="IPR036388">
    <property type="entry name" value="WH-like_DNA-bd_sf"/>
</dbReference>
<keyword evidence="8 20" id="KW-0347">Helicase</keyword>
<dbReference type="InterPro" id="IPR006293">
    <property type="entry name" value="DNA_helicase_ATP-dep_RecQ_bac"/>
</dbReference>
<dbReference type="InterPro" id="IPR002121">
    <property type="entry name" value="HRDC_dom"/>
</dbReference>
<evidence type="ECO:0000256" key="3">
    <source>
        <dbReference type="ARBA" id="ARBA00005446"/>
    </source>
</evidence>
<dbReference type="GO" id="GO:0009432">
    <property type="term" value="P:SOS response"/>
    <property type="evidence" value="ECO:0007669"/>
    <property type="project" value="UniProtKB-UniRule"/>
</dbReference>
<feature type="domain" description="HRDC" evidence="17">
    <location>
        <begin position="522"/>
        <end position="599"/>
    </location>
</feature>
<dbReference type="GO" id="GO:0005737">
    <property type="term" value="C:cytoplasm"/>
    <property type="evidence" value="ECO:0007669"/>
    <property type="project" value="TreeGrafter"/>
</dbReference>
<dbReference type="PROSITE" id="PS51194">
    <property type="entry name" value="HELICASE_CTER"/>
    <property type="match status" value="1"/>
</dbReference>
<keyword evidence="12" id="KW-0233">DNA recombination</keyword>
<evidence type="ECO:0000256" key="5">
    <source>
        <dbReference type="ARBA" id="ARBA00022741"/>
    </source>
</evidence>
<dbReference type="OrthoDB" id="9763310at2"/>
<dbReference type="GO" id="GO:0043590">
    <property type="term" value="C:bacterial nucleoid"/>
    <property type="evidence" value="ECO:0007669"/>
    <property type="project" value="TreeGrafter"/>
</dbReference>
<dbReference type="EC" id="5.6.2.4" evidence="16"/>
<evidence type="ECO:0000259" key="19">
    <source>
        <dbReference type="PROSITE" id="PS51194"/>
    </source>
</evidence>
<dbReference type="CDD" id="cd17920">
    <property type="entry name" value="DEXHc_RecQ"/>
    <property type="match status" value="1"/>
</dbReference>
<evidence type="ECO:0000256" key="8">
    <source>
        <dbReference type="ARBA" id="ARBA00022806"/>
    </source>
</evidence>
<dbReference type="GO" id="GO:0009378">
    <property type="term" value="F:four-way junction helicase activity"/>
    <property type="evidence" value="ECO:0007669"/>
    <property type="project" value="TreeGrafter"/>
</dbReference>
<accession>A0A133XR25</accession>
<keyword evidence="9" id="KW-0862">Zinc</keyword>
<keyword evidence="13" id="KW-0234">DNA repair</keyword>
<dbReference type="CDD" id="cd18794">
    <property type="entry name" value="SF2_C_RecQ"/>
    <property type="match status" value="1"/>
</dbReference>
<keyword evidence="7" id="KW-0378">Hydrolase</keyword>
<dbReference type="GO" id="GO:0003677">
    <property type="term" value="F:DNA binding"/>
    <property type="evidence" value="ECO:0007669"/>
    <property type="project" value="UniProtKB-KW"/>
</dbReference>
<keyword evidence="11" id="KW-0238">DNA-binding</keyword>
<dbReference type="InterPro" id="IPR011545">
    <property type="entry name" value="DEAD/DEAH_box_helicase_dom"/>
</dbReference>
<dbReference type="GO" id="GO:0006260">
    <property type="term" value="P:DNA replication"/>
    <property type="evidence" value="ECO:0007669"/>
    <property type="project" value="InterPro"/>
</dbReference>
<comment type="cofactor">
    <cofactor evidence="1">
        <name>Mg(2+)</name>
        <dbReference type="ChEBI" id="CHEBI:18420"/>
    </cofactor>
</comment>
<sequence length="599" mass="67018">MTLEEALEEHFGYKAFRSGQKELIEGILSERDVLGILPTGGGKSICYQLPALLLEGLTVVVSPLISLMKDQVDSLREHGIGSAFINSSLEGRAYFDVVQQVRCGEIKLLYVAPERLNTPHFLTLMQEVKIRQVAVDEAHCVSQWGHDFRQAYRQIAGFIQSLPYRPIISAFTATATQRVQKDIVDQLQLNHPLIQVNSFDRPNLQWLVEEPADKKKALLDCLNPEESTIIYASSRKQVDKLQTYLAEKGYAVCAYHAGLSAEAREKAQNQFIYEKANIIVATNAFGMGIDKPDVRAVIHYNLPTNLESYYQEAGRAGRDGLPATARLFYSPADIITCKLLIQESCEPTVHERLEAMIQYANCATCLRQRLLAYFGEEMTWPCGNCSSCLGVFKRQDATRHAQMILSCLVRMRQAYGMTLLTEVLKGRNQQKIRDKGFDRLSTYGVMKTVPEKTIKQIIAQLIGQGYLALNSHKGLIVQEQALSLLRGEAKLWVKASTYASQPNLQTERGSVASTGDSTFGLSEADQELYEGLRELRGDLADEEGVPAYIVFNNQSLLEMVEEKPTSYGDFLEISGVGRVKADKYADVFCEFIEDFVATV</sequence>
<dbReference type="Gene3D" id="1.10.10.10">
    <property type="entry name" value="Winged helix-like DNA-binding domain superfamily/Winged helix DNA-binding domain"/>
    <property type="match status" value="1"/>
</dbReference>
<dbReference type="GO" id="GO:0016787">
    <property type="term" value="F:hydrolase activity"/>
    <property type="evidence" value="ECO:0007669"/>
    <property type="project" value="UniProtKB-KW"/>
</dbReference>
<keyword evidence="5" id="KW-0547">Nucleotide-binding</keyword>
<protein>
    <recommendedName>
        <fullName evidence="16">DNA helicase RecQ</fullName>
        <ecNumber evidence="16">5.6.2.4</ecNumber>
    </recommendedName>
</protein>
<keyword evidence="4" id="KW-0479">Metal-binding</keyword>
<dbReference type="STRING" id="87541.AWM71_07155"/>
<dbReference type="PROSITE" id="PS50967">
    <property type="entry name" value="HRDC"/>
    <property type="match status" value="1"/>
</dbReference>
<dbReference type="NCBIfam" id="TIGR01389">
    <property type="entry name" value="recQ"/>
    <property type="match status" value="1"/>
</dbReference>
<dbReference type="Pfam" id="PF00570">
    <property type="entry name" value="HRDC"/>
    <property type="match status" value="1"/>
</dbReference>
<evidence type="ECO:0000313" key="21">
    <source>
        <dbReference type="Proteomes" id="UP000070422"/>
    </source>
</evidence>
<dbReference type="Proteomes" id="UP000070422">
    <property type="component" value="Unassembled WGS sequence"/>
</dbReference>
<dbReference type="GO" id="GO:0005524">
    <property type="term" value="F:ATP binding"/>
    <property type="evidence" value="ECO:0007669"/>
    <property type="project" value="UniProtKB-KW"/>
</dbReference>
<reference evidence="20 21" key="1">
    <citation type="submission" date="2016-01" db="EMBL/GenBank/DDBJ databases">
        <authorList>
            <person name="Oliw E.H."/>
        </authorList>
    </citation>
    <scope>NUCLEOTIDE SEQUENCE [LARGE SCALE GENOMIC DNA]</scope>
    <source>
        <strain evidence="20 21">KA00635</strain>
    </source>
</reference>
<evidence type="ECO:0000256" key="2">
    <source>
        <dbReference type="ARBA" id="ARBA00001947"/>
    </source>
</evidence>
<dbReference type="GO" id="GO:0006310">
    <property type="term" value="P:DNA recombination"/>
    <property type="evidence" value="ECO:0007669"/>
    <property type="project" value="UniProtKB-UniRule"/>
</dbReference>
<feature type="domain" description="Helicase C-terminal" evidence="19">
    <location>
        <begin position="213"/>
        <end position="361"/>
    </location>
</feature>
<dbReference type="InterPro" id="IPR018982">
    <property type="entry name" value="RQC_domain"/>
</dbReference>
<dbReference type="InterPro" id="IPR044876">
    <property type="entry name" value="HRDC_dom_sf"/>
</dbReference>
<evidence type="ECO:0000256" key="1">
    <source>
        <dbReference type="ARBA" id="ARBA00001946"/>
    </source>
</evidence>
<dbReference type="InterPro" id="IPR001650">
    <property type="entry name" value="Helicase_C-like"/>
</dbReference>
<dbReference type="InterPro" id="IPR014001">
    <property type="entry name" value="Helicase_ATP-bd"/>
</dbReference>
<dbReference type="InterPro" id="IPR004589">
    <property type="entry name" value="DNA_helicase_ATP-dep_RecQ"/>
</dbReference>
<evidence type="ECO:0000256" key="6">
    <source>
        <dbReference type="ARBA" id="ARBA00022763"/>
    </source>
</evidence>
<dbReference type="Pfam" id="PF00271">
    <property type="entry name" value="Helicase_C"/>
    <property type="match status" value="1"/>
</dbReference>
<evidence type="ECO:0000256" key="11">
    <source>
        <dbReference type="ARBA" id="ARBA00023125"/>
    </source>
</evidence>
<comment type="similarity">
    <text evidence="3">Belongs to the helicase family. RecQ subfamily.</text>
</comment>
<evidence type="ECO:0000256" key="14">
    <source>
        <dbReference type="ARBA" id="ARBA00023235"/>
    </source>
</evidence>
<dbReference type="GO" id="GO:0043138">
    <property type="term" value="F:3'-5' DNA helicase activity"/>
    <property type="evidence" value="ECO:0007669"/>
    <property type="project" value="UniProtKB-EC"/>
</dbReference>
<dbReference type="SMART" id="SM00490">
    <property type="entry name" value="HELICc"/>
    <property type="match status" value="1"/>
</dbReference>
<keyword evidence="10" id="KW-0067">ATP-binding</keyword>
<dbReference type="InterPro" id="IPR027417">
    <property type="entry name" value="P-loop_NTPase"/>
</dbReference>
<name>A0A133XR25_9LACT</name>
<comment type="cofactor">
    <cofactor evidence="2">
        <name>Zn(2+)</name>
        <dbReference type="ChEBI" id="CHEBI:29105"/>
    </cofactor>
</comment>
<evidence type="ECO:0000256" key="9">
    <source>
        <dbReference type="ARBA" id="ARBA00022833"/>
    </source>
</evidence>
<gene>
    <name evidence="20" type="ORF">HMPREF3187_01694</name>
</gene>
<dbReference type="PATRIC" id="fig|87541.4.peg.1673"/>
<feature type="domain" description="Helicase ATP-binding" evidence="18">
    <location>
        <begin position="24"/>
        <end position="193"/>
    </location>
</feature>
<evidence type="ECO:0000256" key="13">
    <source>
        <dbReference type="ARBA" id="ARBA00023204"/>
    </source>
</evidence>
<evidence type="ECO:0000256" key="16">
    <source>
        <dbReference type="NCBIfam" id="TIGR01389"/>
    </source>
</evidence>
<organism evidence="20 21">
    <name type="scientific">Aerococcus christensenii</name>
    <dbReference type="NCBI Taxonomy" id="87541"/>
    <lineage>
        <taxon>Bacteria</taxon>
        <taxon>Bacillati</taxon>
        <taxon>Bacillota</taxon>
        <taxon>Bacilli</taxon>
        <taxon>Lactobacillales</taxon>
        <taxon>Aerococcaceae</taxon>
        <taxon>Aerococcus</taxon>
    </lineage>
</organism>
<dbReference type="Gene3D" id="3.40.50.300">
    <property type="entry name" value="P-loop containing nucleotide triphosphate hydrolases"/>
    <property type="match status" value="2"/>
</dbReference>
<dbReference type="SMART" id="SM00956">
    <property type="entry name" value="RQC"/>
    <property type="match status" value="1"/>
</dbReference>
<evidence type="ECO:0000256" key="15">
    <source>
        <dbReference type="ARBA" id="ARBA00034617"/>
    </source>
</evidence>
<dbReference type="RefSeq" id="WP_060937334.1">
    <property type="nucleotide sequence ID" value="NZ_JASOZP010000002.1"/>
</dbReference>
<comment type="caution">
    <text evidence="20">The sequence shown here is derived from an EMBL/GenBank/DDBJ whole genome shotgun (WGS) entry which is preliminary data.</text>
</comment>
<dbReference type="SMART" id="SM00341">
    <property type="entry name" value="HRDC"/>
    <property type="match status" value="1"/>
</dbReference>
<dbReference type="PANTHER" id="PTHR13710:SF105">
    <property type="entry name" value="ATP-DEPENDENT DNA HELICASE Q1"/>
    <property type="match status" value="1"/>
</dbReference>
<dbReference type="InterPro" id="IPR036390">
    <property type="entry name" value="WH_DNA-bd_sf"/>
</dbReference>
<dbReference type="GO" id="GO:0046872">
    <property type="term" value="F:metal ion binding"/>
    <property type="evidence" value="ECO:0007669"/>
    <property type="project" value="UniProtKB-KW"/>
</dbReference>
<keyword evidence="14" id="KW-0413">Isomerase</keyword>
<dbReference type="PROSITE" id="PS51192">
    <property type="entry name" value="HELICASE_ATP_BIND_1"/>
    <property type="match status" value="1"/>
</dbReference>
<dbReference type="Pfam" id="PF16124">
    <property type="entry name" value="RecQ_Zn_bind"/>
    <property type="match status" value="1"/>
</dbReference>
<dbReference type="Pfam" id="PF00270">
    <property type="entry name" value="DEAD"/>
    <property type="match status" value="1"/>
</dbReference>
<dbReference type="GO" id="GO:0006281">
    <property type="term" value="P:DNA repair"/>
    <property type="evidence" value="ECO:0007669"/>
    <property type="project" value="UniProtKB-KW"/>
</dbReference>
<dbReference type="EMBL" id="LSCQ01000100">
    <property type="protein sequence ID" value="KXB33403.1"/>
    <property type="molecule type" value="Genomic_DNA"/>
</dbReference>
<evidence type="ECO:0000256" key="7">
    <source>
        <dbReference type="ARBA" id="ARBA00022801"/>
    </source>
</evidence>